<dbReference type="SFLD" id="SFLDG01067">
    <property type="entry name" value="SPASM/twitch_domain_containing"/>
    <property type="match status" value="1"/>
</dbReference>
<keyword evidence="4" id="KW-0408">Iron</keyword>
<dbReference type="EMBL" id="QLMA01000014">
    <property type="protein sequence ID" value="RAJ72839.1"/>
    <property type="molecule type" value="Genomic_DNA"/>
</dbReference>
<evidence type="ECO:0000256" key="3">
    <source>
        <dbReference type="ARBA" id="ARBA00022723"/>
    </source>
</evidence>
<organism evidence="7 8">
    <name type="scientific">Chitinophaga dinghuensis</name>
    <dbReference type="NCBI Taxonomy" id="1539050"/>
    <lineage>
        <taxon>Bacteria</taxon>
        <taxon>Pseudomonadati</taxon>
        <taxon>Bacteroidota</taxon>
        <taxon>Chitinophagia</taxon>
        <taxon>Chitinophagales</taxon>
        <taxon>Chitinophagaceae</taxon>
        <taxon>Chitinophaga</taxon>
    </lineage>
</organism>
<comment type="caution">
    <text evidence="7">The sequence shown here is derived from an EMBL/GenBank/DDBJ whole genome shotgun (WGS) entry which is preliminary data.</text>
</comment>
<dbReference type="PANTHER" id="PTHR43306">
    <property type="entry name" value="7,8-DIHYDRO-6-HYDROXYMETHYLPTERIN DIMETHYLTRANSFERASE"/>
    <property type="match status" value="1"/>
</dbReference>
<evidence type="ECO:0000313" key="8">
    <source>
        <dbReference type="Proteomes" id="UP000249819"/>
    </source>
</evidence>
<feature type="domain" description="Radical SAM core" evidence="6">
    <location>
        <begin position="89"/>
        <end position="305"/>
    </location>
</feature>
<evidence type="ECO:0000256" key="5">
    <source>
        <dbReference type="ARBA" id="ARBA00023014"/>
    </source>
</evidence>
<name>A0A327VJ42_9BACT</name>
<dbReference type="SFLD" id="SFLDG01100">
    <property type="entry name" value="methyltransferase_(Class_D)"/>
    <property type="match status" value="1"/>
</dbReference>
<keyword evidence="2" id="KW-0949">S-adenosyl-L-methionine</keyword>
<dbReference type="PROSITE" id="PS51918">
    <property type="entry name" value="RADICAL_SAM"/>
    <property type="match status" value="1"/>
</dbReference>
<keyword evidence="5" id="KW-0411">Iron-sulfur</keyword>
<dbReference type="Gene3D" id="3.20.20.70">
    <property type="entry name" value="Aldolase class I"/>
    <property type="match status" value="1"/>
</dbReference>
<dbReference type="PANTHER" id="PTHR43306:SF1">
    <property type="entry name" value="7,8-DIHYDRO-6-HYDROXYMETHYLPTERIN DIMETHYLTRANSFERASE"/>
    <property type="match status" value="1"/>
</dbReference>
<dbReference type="OrthoDB" id="7021155at2"/>
<dbReference type="SMART" id="SM00729">
    <property type="entry name" value="Elp3"/>
    <property type="match status" value="1"/>
</dbReference>
<dbReference type="InterPro" id="IPR056488">
    <property type="entry name" value="Zn_ribbon_HMPTM"/>
</dbReference>
<evidence type="ECO:0000256" key="1">
    <source>
        <dbReference type="ARBA" id="ARBA00001966"/>
    </source>
</evidence>
<protein>
    <recommendedName>
        <fullName evidence="6">Radical SAM core domain-containing protein</fullName>
    </recommendedName>
</protein>
<dbReference type="SUPFAM" id="SSF102114">
    <property type="entry name" value="Radical SAM enzymes"/>
    <property type="match status" value="1"/>
</dbReference>
<dbReference type="InterPro" id="IPR034474">
    <property type="entry name" value="Methyltransferase_Class_D"/>
</dbReference>
<evidence type="ECO:0000256" key="4">
    <source>
        <dbReference type="ARBA" id="ARBA00023004"/>
    </source>
</evidence>
<keyword evidence="3" id="KW-0479">Metal-binding</keyword>
<dbReference type="AlphaFoldDB" id="A0A327VJ42"/>
<dbReference type="InterPro" id="IPR007197">
    <property type="entry name" value="rSAM"/>
</dbReference>
<sequence>MPEKNYTYYDFTLSICSTCLRRADAKVIFEEGKVFMVKRCPEHGMEKVLIATDIEYYKNTRNYNKPSEAPLKTNTNTHYGCPYDCGLCQDHEQHSCLSVIELTDRCNLTCPTCYAMSSPHYGRHRTLEEIEQMLDIIVANEGQPDVIQLSGGEPTLHPQFFEILDIAKRKPIRHLMVNTNGIRIAKDKEFTARLASYMPDFEIYLQFDSFRPEVLERMRGKDLTDIRKQALENLNEVNLSTTLVVTLQKGLNEDEMGDIIDYALKQRCVRGVTFQPVQVAGRTDDFDPATDRITLTEVRQRILEQSPIWQPNDIIPVPCNPDALAMAYALKIEGEVYPLTRYVDPAVLLNNSKNTIVYEQDERLHQHILKIFSTGISTDAAVGDMQSLLCCLPQIQAPGLDYSNLFRIVIMRFIDAYDFDVRAIKKSCVHIVHKDGRIIPFETMNLFYRDDKEEYLKALQKEMGGAKQLLSPDKK</sequence>
<dbReference type="InterPro" id="IPR058240">
    <property type="entry name" value="rSAM_sf"/>
</dbReference>
<dbReference type="GO" id="GO:0046872">
    <property type="term" value="F:metal ion binding"/>
    <property type="evidence" value="ECO:0007669"/>
    <property type="project" value="UniProtKB-KW"/>
</dbReference>
<keyword evidence="8" id="KW-1185">Reference proteome</keyword>
<reference evidence="7 8" key="1">
    <citation type="submission" date="2018-06" db="EMBL/GenBank/DDBJ databases">
        <title>Genomic Encyclopedia of Archaeal and Bacterial Type Strains, Phase II (KMG-II): from individual species to whole genera.</title>
        <authorList>
            <person name="Goeker M."/>
        </authorList>
    </citation>
    <scope>NUCLEOTIDE SEQUENCE [LARGE SCALE GENOMIC DNA]</scope>
    <source>
        <strain evidence="7 8">DSM 29821</strain>
    </source>
</reference>
<evidence type="ECO:0000313" key="7">
    <source>
        <dbReference type="EMBL" id="RAJ72839.1"/>
    </source>
</evidence>
<dbReference type="Proteomes" id="UP000249819">
    <property type="component" value="Unassembled WGS sequence"/>
</dbReference>
<gene>
    <name evidence="7" type="ORF">CLV59_11442</name>
</gene>
<dbReference type="CDD" id="cd01335">
    <property type="entry name" value="Radical_SAM"/>
    <property type="match status" value="1"/>
</dbReference>
<dbReference type="Pfam" id="PF04055">
    <property type="entry name" value="Radical_SAM"/>
    <property type="match status" value="1"/>
</dbReference>
<evidence type="ECO:0000256" key="2">
    <source>
        <dbReference type="ARBA" id="ARBA00022691"/>
    </source>
</evidence>
<evidence type="ECO:0000259" key="6">
    <source>
        <dbReference type="PROSITE" id="PS51918"/>
    </source>
</evidence>
<dbReference type="Pfam" id="PF23545">
    <property type="entry name" value="Zn_ribbon_HMPTM"/>
    <property type="match status" value="1"/>
</dbReference>
<comment type="cofactor">
    <cofactor evidence="1">
        <name>[4Fe-4S] cluster</name>
        <dbReference type="ChEBI" id="CHEBI:49883"/>
    </cofactor>
</comment>
<proteinExistence type="predicted"/>
<dbReference type="InterPro" id="IPR013785">
    <property type="entry name" value="Aldolase_TIM"/>
</dbReference>
<accession>A0A327VJ42</accession>
<dbReference type="GO" id="GO:0003824">
    <property type="term" value="F:catalytic activity"/>
    <property type="evidence" value="ECO:0007669"/>
    <property type="project" value="InterPro"/>
</dbReference>
<dbReference type="GO" id="GO:0051536">
    <property type="term" value="F:iron-sulfur cluster binding"/>
    <property type="evidence" value="ECO:0007669"/>
    <property type="project" value="UniProtKB-KW"/>
</dbReference>
<dbReference type="SFLD" id="SFLDS00029">
    <property type="entry name" value="Radical_SAM"/>
    <property type="match status" value="1"/>
</dbReference>
<dbReference type="RefSeq" id="WP_111595532.1">
    <property type="nucleotide sequence ID" value="NZ_QLMA01000014.1"/>
</dbReference>
<dbReference type="InterPro" id="IPR006638">
    <property type="entry name" value="Elp3/MiaA/NifB-like_rSAM"/>
</dbReference>